<dbReference type="Proteomes" id="UP000266673">
    <property type="component" value="Unassembled WGS sequence"/>
</dbReference>
<name>A0A397VQS7_9GLOM</name>
<protein>
    <recommendedName>
        <fullName evidence="1">AMP-binding enzyme C-terminal domain-containing protein</fullName>
    </recommendedName>
</protein>
<comment type="caution">
    <text evidence="2">The sequence shown here is derived from an EMBL/GenBank/DDBJ whole genome shotgun (WGS) entry which is preliminary data.</text>
</comment>
<reference evidence="2 3" key="1">
    <citation type="submission" date="2018-06" db="EMBL/GenBank/DDBJ databases">
        <title>Comparative genomics reveals the genomic features of Rhizophagus irregularis, R. cerebriforme, R. diaphanum and Gigaspora rosea, and their symbiotic lifestyle signature.</title>
        <authorList>
            <person name="Morin E."/>
            <person name="San Clemente H."/>
            <person name="Chen E.C.H."/>
            <person name="De La Providencia I."/>
            <person name="Hainaut M."/>
            <person name="Kuo A."/>
            <person name="Kohler A."/>
            <person name="Murat C."/>
            <person name="Tang N."/>
            <person name="Roy S."/>
            <person name="Loubradou J."/>
            <person name="Henrissat B."/>
            <person name="Grigoriev I.V."/>
            <person name="Corradi N."/>
            <person name="Roux C."/>
            <person name="Martin F.M."/>
        </authorList>
    </citation>
    <scope>NUCLEOTIDE SEQUENCE [LARGE SCALE GENOMIC DNA]</scope>
    <source>
        <strain evidence="2 3">DAOM 194757</strain>
    </source>
</reference>
<organism evidence="2 3">
    <name type="scientific">Gigaspora rosea</name>
    <dbReference type="NCBI Taxonomy" id="44941"/>
    <lineage>
        <taxon>Eukaryota</taxon>
        <taxon>Fungi</taxon>
        <taxon>Fungi incertae sedis</taxon>
        <taxon>Mucoromycota</taxon>
        <taxon>Glomeromycotina</taxon>
        <taxon>Glomeromycetes</taxon>
        <taxon>Diversisporales</taxon>
        <taxon>Gigasporaceae</taxon>
        <taxon>Gigaspora</taxon>
    </lineage>
</organism>
<keyword evidence="3" id="KW-1185">Reference proteome</keyword>
<dbReference type="Gene3D" id="3.30.300.30">
    <property type="match status" value="1"/>
</dbReference>
<dbReference type="Pfam" id="PF13193">
    <property type="entry name" value="AMP-binding_C"/>
    <property type="match status" value="1"/>
</dbReference>
<dbReference type="InterPro" id="IPR025110">
    <property type="entry name" value="AMP-bd_C"/>
</dbReference>
<feature type="domain" description="AMP-binding enzyme C-terminal" evidence="1">
    <location>
        <begin position="24"/>
        <end position="93"/>
    </location>
</feature>
<accession>A0A397VQS7</accession>
<evidence type="ECO:0000313" key="3">
    <source>
        <dbReference type="Proteomes" id="UP000266673"/>
    </source>
</evidence>
<proteinExistence type="predicted"/>
<evidence type="ECO:0000259" key="1">
    <source>
        <dbReference type="Pfam" id="PF13193"/>
    </source>
</evidence>
<dbReference type="EMBL" id="QKWP01000251">
    <property type="protein sequence ID" value="RIB23627.1"/>
    <property type="molecule type" value="Genomic_DNA"/>
</dbReference>
<dbReference type="AlphaFoldDB" id="A0A397VQS7"/>
<evidence type="ECO:0000313" key="2">
    <source>
        <dbReference type="EMBL" id="RIB23627.1"/>
    </source>
</evidence>
<gene>
    <name evidence="2" type="ORF">C2G38_2032585</name>
</gene>
<dbReference type="STRING" id="44941.A0A397VQS7"/>
<sequence>MKNFKENFEKKASESIFSQTRRTFASHPTVADAAVIGQNLIEHQTAYVAIKPEHKKTPELKYETQKYIKDIAAPHKELKCGVYFTNQIPKTKTSLRKILKILREKPEKSAILPESHSKLVKFLLSEYKFAKIEPLSFLIIGAT</sequence>
<dbReference type="SUPFAM" id="SSF56801">
    <property type="entry name" value="Acetyl-CoA synthetase-like"/>
    <property type="match status" value="1"/>
</dbReference>
<dbReference type="InterPro" id="IPR045851">
    <property type="entry name" value="AMP-bd_C_sf"/>
</dbReference>